<keyword evidence="4" id="KW-0132">Cell division</keyword>
<dbReference type="FunFam" id="3.30.470.30:FF:000016">
    <property type="entry name" value="DNA ligase"/>
    <property type="match status" value="1"/>
</dbReference>
<reference evidence="19 20" key="1">
    <citation type="submission" date="2015-12" db="EMBL/GenBank/DDBJ databases">
        <title>The genome of Folsomia candida.</title>
        <authorList>
            <person name="Faddeeva A."/>
            <person name="Derks M.F."/>
            <person name="Anvar Y."/>
            <person name="Smit S."/>
            <person name="Van Straalen N."/>
            <person name="Roelofs D."/>
        </authorList>
    </citation>
    <scope>NUCLEOTIDE SEQUENCE [LARGE SCALE GENOMIC DNA]</scope>
    <source>
        <strain evidence="19 20">VU population</strain>
        <tissue evidence="19">Whole body</tissue>
    </source>
</reference>
<dbReference type="GO" id="GO:1903461">
    <property type="term" value="P:Okazaki fragment processing involved in mitotic DNA replication"/>
    <property type="evidence" value="ECO:0007669"/>
    <property type="project" value="TreeGrafter"/>
</dbReference>
<dbReference type="InterPro" id="IPR036599">
    <property type="entry name" value="DNA_ligase_N_sf"/>
</dbReference>
<keyword evidence="5" id="KW-0235">DNA replication</keyword>
<dbReference type="GO" id="GO:0003910">
    <property type="term" value="F:DNA ligase (ATP) activity"/>
    <property type="evidence" value="ECO:0007669"/>
    <property type="project" value="UniProtKB-EC"/>
</dbReference>
<comment type="function">
    <text evidence="14">DNA ligase that seals nicks in double-stranded DNA during DNA replication, DNA recombination and DNA repair.</text>
</comment>
<evidence type="ECO:0000256" key="6">
    <source>
        <dbReference type="ARBA" id="ARBA00022741"/>
    </source>
</evidence>
<evidence type="ECO:0000256" key="12">
    <source>
        <dbReference type="ARBA" id="ARBA00023306"/>
    </source>
</evidence>
<keyword evidence="8 15" id="KW-0067">ATP-binding</keyword>
<dbReference type="Gene3D" id="3.30.1490.70">
    <property type="match status" value="1"/>
</dbReference>
<gene>
    <name evidence="19" type="ORF">Fcan01_09358</name>
</gene>
<comment type="subcellular location">
    <subcellularLocation>
        <location evidence="1">Nucleus</location>
    </subcellularLocation>
</comment>
<dbReference type="FunFam" id="2.40.50.140:FF:000062">
    <property type="entry name" value="DNA ligase"/>
    <property type="match status" value="1"/>
</dbReference>
<feature type="compositionally biased region" description="Basic and acidic residues" evidence="17">
    <location>
        <begin position="185"/>
        <end position="200"/>
    </location>
</feature>
<comment type="catalytic activity">
    <reaction evidence="13 15">
        <text>ATP + (deoxyribonucleotide)n-3'-hydroxyl + 5'-phospho-(deoxyribonucleotide)m = (deoxyribonucleotide)n+m + AMP + diphosphate.</text>
        <dbReference type="EC" id="6.5.1.1"/>
    </reaction>
</comment>
<evidence type="ECO:0000256" key="4">
    <source>
        <dbReference type="ARBA" id="ARBA00022618"/>
    </source>
</evidence>
<feature type="region of interest" description="Disordered" evidence="17">
    <location>
        <begin position="77"/>
        <end position="353"/>
    </location>
</feature>
<feature type="domain" description="ATP-dependent DNA ligase family profile" evidence="18">
    <location>
        <begin position="738"/>
        <end position="874"/>
    </location>
</feature>
<evidence type="ECO:0000256" key="8">
    <source>
        <dbReference type="ARBA" id="ARBA00022840"/>
    </source>
</evidence>
<evidence type="ECO:0000256" key="5">
    <source>
        <dbReference type="ARBA" id="ARBA00022705"/>
    </source>
</evidence>
<dbReference type="STRING" id="158441.A0A226EFN8"/>
<dbReference type="InterPro" id="IPR016059">
    <property type="entry name" value="DNA_ligase_ATP-dep_CS"/>
</dbReference>
<dbReference type="GO" id="GO:0005739">
    <property type="term" value="C:mitochondrion"/>
    <property type="evidence" value="ECO:0007669"/>
    <property type="project" value="TreeGrafter"/>
</dbReference>
<dbReference type="PROSITE" id="PS00333">
    <property type="entry name" value="DNA_LIGASE_A2"/>
    <property type="match status" value="1"/>
</dbReference>
<comment type="similarity">
    <text evidence="2 16">Belongs to the ATP-dependent DNA ligase family.</text>
</comment>
<dbReference type="GO" id="GO:0006310">
    <property type="term" value="P:DNA recombination"/>
    <property type="evidence" value="ECO:0007669"/>
    <property type="project" value="UniProtKB-KW"/>
</dbReference>
<evidence type="ECO:0000256" key="16">
    <source>
        <dbReference type="RuleBase" id="RU004196"/>
    </source>
</evidence>
<dbReference type="InterPro" id="IPR012310">
    <property type="entry name" value="DNA_ligase_ATP-dep_cent"/>
</dbReference>
<keyword evidence="6 15" id="KW-0547">Nucleotide-binding</keyword>
<evidence type="ECO:0000256" key="9">
    <source>
        <dbReference type="ARBA" id="ARBA00023172"/>
    </source>
</evidence>
<evidence type="ECO:0000313" key="19">
    <source>
        <dbReference type="EMBL" id="OXA56068.1"/>
    </source>
</evidence>
<sequence length="1012" mass="113069">MLHCCFLSSRNKIAKLLFSKFQNLRKFGVPRVTLTSTTPTTYFLKCDVNIYYTASCFFSTSFANSAKMHQTKIGQFFKKKESPSSSPVKKPELQIKPRKAKPPSTSDEEVEEEEEVKVKGRAKKTLWKIGGGESSSSPAGKKRKSKNTSSDEEGIHKKVMAGGSSKKQRKRIVVESSSESEMEVEEKKEDEEKVEIVEKVEDNDEAVEEVKEADTAKDEKDEEEKEENGKSPKSPSMSSSEDEKKKDKPKDKKVVDKKAAKKSVEKEDKGKSKKDDKDKSKKDDKSKSKKDDKGKSEEDEKEKSKKENGASSSSSKVSPSSSAKKDEPKSFFGKPVTTMMGGGANPKGWNDDYDPSKNKYHPIDDASWKRGEKVPYLALAKTLEAIEATSSRLKFIEILANYFRSVILLSPDDLLMSVYLCLNKLAPAYEGVELGVAETNVMKAIAQATGRALDRIKSDAATMGDLGLVAENSRSNQRTLIQPSPLTVAGVFAKLKEIAAMSGQASHAKKIQMITSMLVSCKFSEARYLTRSLLGKLRIGLAEQSLLQAIAQATFLTPADQDLSEWPPEIIDAGKKMSADTLKAKIEEHAFKIKTCYCECPNYDVLIKALREVGVDGLSERCKLTPGVPPRPMLAQPTKGVADVLDRFDGIKFTCEYKYDGERAQLHFLEDGSIRIYSRNQEDNTSKYPDIITRFNQCIKGDVKSCIIDSEAVAWDIEKETILPFQVLSTRKRKDANATEIKVQVCVFAFDLIYLNGESLVTKPLVERRELLRDNFQQVKGQFTFATSLDTSSTEEVQEFLEESIKGNCEGLMVKTLNERASYELAKRSQKWLKLKKDYMDSGGDSLDLVVIGGFLGKGKRTGTYGGFLLACYDQSEEAFQTICKIGTGFSDDDLQKHSETLKAVVIPNAKSYYRYNQQLVPDHWFDAVQVWEVKCADLSLSPVHTAAEGLADPQRGISLRFPRFLRIREDKNVEDATSSQQVCDMYKNQEQVKNSDSKKSSKNADDDDGFY</sequence>
<dbReference type="PANTHER" id="PTHR45674:SF4">
    <property type="entry name" value="DNA LIGASE 1"/>
    <property type="match status" value="1"/>
</dbReference>
<accession>A0A226EFN8</accession>
<feature type="compositionally biased region" description="Basic and acidic residues" evidence="17">
    <location>
        <begin position="241"/>
        <end position="308"/>
    </location>
</feature>
<organism evidence="19 20">
    <name type="scientific">Folsomia candida</name>
    <name type="common">Springtail</name>
    <dbReference type="NCBI Taxonomy" id="158441"/>
    <lineage>
        <taxon>Eukaryota</taxon>
        <taxon>Metazoa</taxon>
        <taxon>Ecdysozoa</taxon>
        <taxon>Arthropoda</taxon>
        <taxon>Hexapoda</taxon>
        <taxon>Collembola</taxon>
        <taxon>Entomobryomorpha</taxon>
        <taxon>Isotomoidea</taxon>
        <taxon>Isotomidae</taxon>
        <taxon>Proisotominae</taxon>
        <taxon>Folsomia</taxon>
    </lineage>
</organism>
<evidence type="ECO:0000256" key="3">
    <source>
        <dbReference type="ARBA" id="ARBA00022598"/>
    </source>
</evidence>
<dbReference type="Pfam" id="PF01068">
    <property type="entry name" value="DNA_ligase_A_M"/>
    <property type="match status" value="1"/>
</dbReference>
<evidence type="ECO:0000259" key="18">
    <source>
        <dbReference type="PROSITE" id="PS50160"/>
    </source>
</evidence>
<keyword evidence="20" id="KW-1185">Reference proteome</keyword>
<feature type="compositionally biased region" description="Acidic residues" evidence="17">
    <location>
        <begin position="106"/>
        <end position="115"/>
    </location>
</feature>
<protein>
    <recommendedName>
        <fullName evidence="15">DNA ligase</fullName>
        <ecNumber evidence="15">6.5.1.1</ecNumber>
    </recommendedName>
</protein>
<feature type="compositionally biased region" description="Basic and acidic residues" evidence="17">
    <location>
        <begin position="994"/>
        <end position="1005"/>
    </location>
</feature>
<keyword evidence="7 15" id="KW-0227">DNA damage</keyword>
<dbReference type="SUPFAM" id="SSF56091">
    <property type="entry name" value="DNA ligase/mRNA capping enzyme, catalytic domain"/>
    <property type="match status" value="1"/>
</dbReference>
<feature type="region of interest" description="Disordered" evidence="17">
    <location>
        <begin position="973"/>
        <end position="1012"/>
    </location>
</feature>
<dbReference type="Pfam" id="PF04679">
    <property type="entry name" value="DNA_ligase_A_C"/>
    <property type="match status" value="1"/>
</dbReference>
<keyword evidence="10 15" id="KW-0234">DNA repair</keyword>
<dbReference type="GO" id="GO:0003677">
    <property type="term" value="F:DNA binding"/>
    <property type="evidence" value="ECO:0007669"/>
    <property type="project" value="InterPro"/>
</dbReference>
<dbReference type="Proteomes" id="UP000198287">
    <property type="component" value="Unassembled WGS sequence"/>
</dbReference>
<dbReference type="CDD" id="cd07900">
    <property type="entry name" value="Adenylation_DNA_ligase_I_Euk"/>
    <property type="match status" value="1"/>
</dbReference>
<keyword evidence="3 15" id="KW-0436">Ligase</keyword>
<dbReference type="NCBIfam" id="TIGR00574">
    <property type="entry name" value="dnl1"/>
    <property type="match status" value="1"/>
</dbReference>
<evidence type="ECO:0000256" key="10">
    <source>
        <dbReference type="ARBA" id="ARBA00023204"/>
    </source>
</evidence>
<dbReference type="InterPro" id="IPR012340">
    <property type="entry name" value="NA-bd_OB-fold"/>
</dbReference>
<dbReference type="GO" id="GO:0006281">
    <property type="term" value="P:DNA repair"/>
    <property type="evidence" value="ECO:0007669"/>
    <property type="project" value="UniProtKB-KW"/>
</dbReference>
<evidence type="ECO:0000256" key="13">
    <source>
        <dbReference type="ARBA" id="ARBA00034003"/>
    </source>
</evidence>
<evidence type="ECO:0000313" key="20">
    <source>
        <dbReference type="Proteomes" id="UP000198287"/>
    </source>
</evidence>
<dbReference type="PROSITE" id="PS50160">
    <property type="entry name" value="DNA_LIGASE_A3"/>
    <property type="match status" value="1"/>
</dbReference>
<dbReference type="GO" id="GO:0051301">
    <property type="term" value="P:cell division"/>
    <property type="evidence" value="ECO:0007669"/>
    <property type="project" value="UniProtKB-KW"/>
</dbReference>
<dbReference type="OMA" id="NDFTCEY"/>
<evidence type="ECO:0000256" key="15">
    <source>
        <dbReference type="RuleBase" id="RU000617"/>
    </source>
</evidence>
<name>A0A226EFN8_FOLCA</name>
<dbReference type="GO" id="GO:0005634">
    <property type="term" value="C:nucleus"/>
    <property type="evidence" value="ECO:0007669"/>
    <property type="project" value="UniProtKB-SubCell"/>
</dbReference>
<evidence type="ECO:0000256" key="1">
    <source>
        <dbReference type="ARBA" id="ARBA00004123"/>
    </source>
</evidence>
<feature type="compositionally biased region" description="Basic and acidic residues" evidence="17">
    <location>
        <begin position="208"/>
        <end position="219"/>
    </location>
</feature>
<evidence type="ECO:0000256" key="14">
    <source>
        <dbReference type="ARBA" id="ARBA00054532"/>
    </source>
</evidence>
<keyword evidence="9 15" id="KW-0233">DNA recombination</keyword>
<keyword evidence="12" id="KW-0131">Cell cycle</keyword>
<dbReference type="OrthoDB" id="206088at2759"/>
<feature type="compositionally biased region" description="Low complexity" evidence="17">
    <location>
        <begin position="309"/>
        <end position="322"/>
    </location>
</feature>
<dbReference type="Gene3D" id="3.30.470.30">
    <property type="entry name" value="DNA ligase/mRNA capping enzyme"/>
    <property type="match status" value="1"/>
</dbReference>
<dbReference type="Gene3D" id="2.40.50.140">
    <property type="entry name" value="Nucleic acid-binding proteins"/>
    <property type="match status" value="1"/>
</dbReference>
<dbReference type="PROSITE" id="PS00697">
    <property type="entry name" value="DNA_LIGASE_A1"/>
    <property type="match status" value="1"/>
</dbReference>
<dbReference type="FunFam" id="1.10.3260.10:FF:000001">
    <property type="entry name" value="DNA ligase"/>
    <property type="match status" value="1"/>
</dbReference>
<dbReference type="PANTHER" id="PTHR45674">
    <property type="entry name" value="DNA LIGASE 1/3 FAMILY MEMBER"/>
    <property type="match status" value="1"/>
</dbReference>
<dbReference type="GO" id="GO:0005524">
    <property type="term" value="F:ATP binding"/>
    <property type="evidence" value="ECO:0007669"/>
    <property type="project" value="UniProtKB-KW"/>
</dbReference>
<dbReference type="Gene3D" id="1.10.3260.10">
    <property type="entry name" value="DNA ligase, ATP-dependent, N-terminal domain"/>
    <property type="match status" value="1"/>
</dbReference>
<evidence type="ECO:0000256" key="2">
    <source>
        <dbReference type="ARBA" id="ARBA00007572"/>
    </source>
</evidence>
<dbReference type="InterPro" id="IPR012309">
    <property type="entry name" value="DNA_ligase_ATP-dep_C"/>
</dbReference>
<dbReference type="EMBL" id="LNIX01000004">
    <property type="protein sequence ID" value="OXA56068.1"/>
    <property type="molecule type" value="Genomic_DNA"/>
</dbReference>
<keyword evidence="11" id="KW-0539">Nucleus</keyword>
<dbReference type="CDD" id="cd07969">
    <property type="entry name" value="OBF_DNA_ligase_I"/>
    <property type="match status" value="1"/>
</dbReference>
<comment type="caution">
    <text evidence="19">The sequence shown here is derived from an EMBL/GenBank/DDBJ whole genome shotgun (WGS) entry which is preliminary data.</text>
</comment>
<dbReference type="AlphaFoldDB" id="A0A226EFN8"/>
<dbReference type="EC" id="6.5.1.1" evidence="15"/>
<dbReference type="InterPro" id="IPR000977">
    <property type="entry name" value="DNA_ligase_ATP-dep"/>
</dbReference>
<proteinExistence type="inferred from homology"/>
<dbReference type="Pfam" id="PF04675">
    <property type="entry name" value="DNA_ligase_A_N"/>
    <property type="match status" value="1"/>
</dbReference>
<dbReference type="GO" id="GO:0071897">
    <property type="term" value="P:DNA biosynthetic process"/>
    <property type="evidence" value="ECO:0007669"/>
    <property type="project" value="InterPro"/>
</dbReference>
<dbReference type="InterPro" id="IPR050191">
    <property type="entry name" value="ATP-dep_DNA_ligase"/>
</dbReference>
<evidence type="ECO:0000256" key="17">
    <source>
        <dbReference type="SAM" id="MobiDB-lite"/>
    </source>
</evidence>
<feature type="compositionally biased region" description="Polar residues" evidence="17">
    <location>
        <begin position="976"/>
        <end position="993"/>
    </location>
</feature>
<dbReference type="InterPro" id="IPR012308">
    <property type="entry name" value="DNA_ligase_ATP-dep_N"/>
</dbReference>
<dbReference type="SUPFAM" id="SSF117018">
    <property type="entry name" value="ATP-dependent DNA ligase DNA-binding domain"/>
    <property type="match status" value="1"/>
</dbReference>
<evidence type="ECO:0000256" key="11">
    <source>
        <dbReference type="ARBA" id="ARBA00023242"/>
    </source>
</evidence>
<evidence type="ECO:0000256" key="7">
    <source>
        <dbReference type="ARBA" id="ARBA00022763"/>
    </source>
</evidence>
<dbReference type="SUPFAM" id="SSF50249">
    <property type="entry name" value="Nucleic acid-binding proteins"/>
    <property type="match status" value="1"/>
</dbReference>